<reference evidence="4 5" key="1">
    <citation type="journal article" date="2020" name="G3 (Bethesda)">
        <title>CeMbio - The Caenorhabditis elegans Microbiome Resource.</title>
        <authorList>
            <person name="Dirksen P."/>
            <person name="Assie A."/>
            <person name="Zimmermann J."/>
            <person name="Zhang F."/>
            <person name="Tietje A.M."/>
            <person name="Marsh S.A."/>
            <person name="Felix M.A."/>
            <person name="Shapira M."/>
            <person name="Kaleta C."/>
            <person name="Schulenburg H."/>
            <person name="Samuel B."/>
        </authorList>
    </citation>
    <scope>NUCLEOTIDE SEQUENCE [LARGE SCALE GENOMIC DNA]</scope>
    <source>
        <strain evidence="4 5">BIGb0172</strain>
    </source>
</reference>
<dbReference type="PANTHER" id="PTHR33371">
    <property type="entry name" value="INTERMEMBRANE PHOSPHOLIPID TRANSPORT SYSTEM BINDING PROTEIN MLAD-RELATED"/>
    <property type="match status" value="1"/>
</dbReference>
<feature type="region of interest" description="Disordered" evidence="1">
    <location>
        <begin position="1"/>
        <end position="23"/>
    </location>
</feature>
<keyword evidence="2" id="KW-0812">Transmembrane</keyword>
<dbReference type="RefSeq" id="WP_182324405.1">
    <property type="nucleotide sequence ID" value="NZ_CP058554.1"/>
</dbReference>
<dbReference type="EMBL" id="CP058554">
    <property type="protein sequence ID" value="QMV74609.1"/>
    <property type="molecule type" value="Genomic_DNA"/>
</dbReference>
<name>A0A7G5EKT4_9BURK</name>
<dbReference type="Pfam" id="PF02470">
    <property type="entry name" value="MlaD"/>
    <property type="match status" value="1"/>
</dbReference>
<evidence type="ECO:0000313" key="5">
    <source>
        <dbReference type="Proteomes" id="UP000515240"/>
    </source>
</evidence>
<feature type="domain" description="Mce/MlaD" evidence="3">
    <location>
        <begin position="75"/>
        <end position="145"/>
    </location>
</feature>
<sequence length="347" mass="36651">MQIPEPHDSADRPAPPSSAASARRSAVVDGVAVDGLTPVPHLERKAGALLLFTLLLILGSAFYLMYARGVFEPQQSLVLTADDSEGVSIGLDMTFSGFAIGKVSKIELAPDGTVRIHVNVPEKDAHWLRSSSVFTLVKGLVGGTTIKAYSGILDDPQLEDGAVRAVLSGDATAELPQLMSNARQLLENLNMMTSAGSALGGTLEQLRDLSTKLNGPSGALGVVMGGDAEARKISQTLDRTNQLLARLDGLAKNADKQVFGADGVMPEVRATVQQLNAVLGDVRGSLKKVDAVLVEAQAVGANAKDATNQLGDLRADVEANLRKVEGMLTELNRKWPFAKKDAEVRLP</sequence>
<evidence type="ECO:0000259" key="3">
    <source>
        <dbReference type="Pfam" id="PF02470"/>
    </source>
</evidence>
<evidence type="ECO:0000256" key="1">
    <source>
        <dbReference type="SAM" id="MobiDB-lite"/>
    </source>
</evidence>
<gene>
    <name evidence="4" type="ORF">HS961_18200</name>
</gene>
<dbReference type="KEGG" id="cpis:HS961_18200"/>
<keyword evidence="2" id="KW-0472">Membrane</keyword>
<dbReference type="Proteomes" id="UP000515240">
    <property type="component" value="Chromosome"/>
</dbReference>
<proteinExistence type="predicted"/>
<dbReference type="InterPro" id="IPR052336">
    <property type="entry name" value="MlaD_Phospholipid_Transporter"/>
</dbReference>
<accession>A0A7G5EKT4</accession>
<evidence type="ECO:0000313" key="4">
    <source>
        <dbReference type="EMBL" id="QMV74609.1"/>
    </source>
</evidence>
<organism evidence="4 5">
    <name type="scientific">Comamonas piscis</name>
    <dbReference type="NCBI Taxonomy" id="1562974"/>
    <lineage>
        <taxon>Bacteria</taxon>
        <taxon>Pseudomonadati</taxon>
        <taxon>Pseudomonadota</taxon>
        <taxon>Betaproteobacteria</taxon>
        <taxon>Burkholderiales</taxon>
        <taxon>Comamonadaceae</taxon>
        <taxon>Comamonas</taxon>
    </lineage>
</organism>
<keyword evidence="5" id="KW-1185">Reference proteome</keyword>
<dbReference type="AlphaFoldDB" id="A0A7G5EKT4"/>
<dbReference type="InterPro" id="IPR003399">
    <property type="entry name" value="Mce/MlaD"/>
</dbReference>
<feature type="transmembrane region" description="Helical" evidence="2">
    <location>
        <begin position="46"/>
        <end position="66"/>
    </location>
</feature>
<evidence type="ECO:0000256" key="2">
    <source>
        <dbReference type="SAM" id="Phobius"/>
    </source>
</evidence>
<dbReference type="PANTHER" id="PTHR33371:SF4">
    <property type="entry name" value="INTERMEMBRANE PHOSPHOLIPID TRANSPORT SYSTEM BINDING PROTEIN MLAD"/>
    <property type="match status" value="1"/>
</dbReference>
<protein>
    <submittedName>
        <fullName evidence="4">MCE family protein</fullName>
    </submittedName>
</protein>
<keyword evidence="2" id="KW-1133">Transmembrane helix</keyword>
<feature type="compositionally biased region" description="Basic and acidic residues" evidence="1">
    <location>
        <begin position="1"/>
        <end position="11"/>
    </location>
</feature>